<sequence>MDQEGQQDHCGEQVGQELFAVSEVVVEMVALGLEGVVVLMEVAQAFLKTMAPRASVVTSSSQVAITASSVLRNGT</sequence>
<evidence type="ECO:0000313" key="1">
    <source>
        <dbReference type="EMBL" id="MBK7677506.1"/>
    </source>
</evidence>
<dbReference type="AlphaFoldDB" id="A0A935Q4N0"/>
<proteinExistence type="predicted"/>
<gene>
    <name evidence="1" type="ORF">IPJ27_23715</name>
</gene>
<accession>A0A935Q4N0</accession>
<evidence type="ECO:0000313" key="2">
    <source>
        <dbReference type="Proteomes" id="UP000697998"/>
    </source>
</evidence>
<name>A0A935Q4N0_9PROT</name>
<dbReference type="Proteomes" id="UP000697998">
    <property type="component" value="Unassembled WGS sequence"/>
</dbReference>
<protein>
    <submittedName>
        <fullName evidence="1">Uncharacterized protein</fullName>
    </submittedName>
</protein>
<comment type="caution">
    <text evidence="1">The sequence shown here is derived from an EMBL/GenBank/DDBJ whole genome shotgun (WGS) entry which is preliminary data.</text>
</comment>
<dbReference type="EMBL" id="JADJMH010000037">
    <property type="protein sequence ID" value="MBK7677506.1"/>
    <property type="molecule type" value="Genomic_DNA"/>
</dbReference>
<organism evidence="1 2">
    <name type="scientific">Candidatus Accumulibacter proximus</name>
    <dbReference type="NCBI Taxonomy" id="2954385"/>
    <lineage>
        <taxon>Bacteria</taxon>
        <taxon>Pseudomonadati</taxon>
        <taxon>Pseudomonadota</taxon>
        <taxon>Betaproteobacteria</taxon>
        <taxon>Candidatus Accumulibacter</taxon>
    </lineage>
</organism>
<reference evidence="1 2" key="1">
    <citation type="submission" date="2020-10" db="EMBL/GenBank/DDBJ databases">
        <title>Connecting structure to function with the recovery of over 1000 high-quality activated sludge metagenome-assembled genomes encoding full-length rRNA genes using long-read sequencing.</title>
        <authorList>
            <person name="Singleton C.M."/>
            <person name="Petriglieri F."/>
            <person name="Kristensen J.M."/>
            <person name="Kirkegaard R.H."/>
            <person name="Michaelsen T.Y."/>
            <person name="Andersen M.H."/>
            <person name="Karst S.M."/>
            <person name="Dueholm M.S."/>
            <person name="Nielsen P.H."/>
            <person name="Albertsen M."/>
        </authorList>
    </citation>
    <scope>NUCLEOTIDE SEQUENCE [LARGE SCALE GENOMIC DNA]</scope>
    <source>
        <strain evidence="1">EsbW_18-Q3-R4-48_BATAC.285</strain>
    </source>
</reference>